<dbReference type="PANTHER" id="PTHR13966">
    <property type="entry name" value="ENDONUCLEASE RELATED"/>
    <property type="match status" value="1"/>
</dbReference>
<gene>
    <name evidence="13" type="ORF">BacF7301_06930</name>
</gene>
<dbReference type="SMART" id="SM00477">
    <property type="entry name" value="NUC"/>
    <property type="match status" value="1"/>
</dbReference>
<evidence type="ECO:0000313" key="14">
    <source>
        <dbReference type="Proteomes" id="UP000501780"/>
    </source>
</evidence>
<dbReference type="Gene3D" id="2.60.40.2630">
    <property type="match status" value="1"/>
</dbReference>
<evidence type="ECO:0000259" key="11">
    <source>
        <dbReference type="SMART" id="SM00477"/>
    </source>
</evidence>
<evidence type="ECO:0000256" key="1">
    <source>
        <dbReference type="ARBA" id="ARBA00001946"/>
    </source>
</evidence>
<organism evidence="13 14">
    <name type="scientific">Bacteroides faecium</name>
    <dbReference type="NCBI Taxonomy" id="2715212"/>
    <lineage>
        <taxon>Bacteria</taxon>
        <taxon>Pseudomonadati</taxon>
        <taxon>Bacteroidota</taxon>
        <taxon>Bacteroidia</taxon>
        <taxon>Bacteroidales</taxon>
        <taxon>Bacteroidaceae</taxon>
        <taxon>Bacteroides</taxon>
    </lineage>
</organism>
<feature type="binding site" evidence="9">
    <location>
        <position position="424"/>
    </location>
    <ligand>
        <name>Mg(2+)</name>
        <dbReference type="ChEBI" id="CHEBI:18420"/>
        <note>catalytic</note>
    </ligand>
</feature>
<dbReference type="PROSITE" id="PS01070">
    <property type="entry name" value="NUCLEASE_NON_SPEC"/>
    <property type="match status" value="1"/>
</dbReference>
<dbReference type="KEGG" id="bfc:BacF7301_06930"/>
<keyword evidence="14" id="KW-1185">Reference proteome</keyword>
<dbReference type="PANTHER" id="PTHR13966:SF5">
    <property type="entry name" value="ENDONUCLEASE G, MITOCHONDRIAL"/>
    <property type="match status" value="1"/>
</dbReference>
<evidence type="ECO:0000256" key="6">
    <source>
        <dbReference type="ARBA" id="ARBA00022801"/>
    </source>
</evidence>
<evidence type="ECO:0000256" key="3">
    <source>
        <dbReference type="ARBA" id="ARBA00022722"/>
    </source>
</evidence>
<evidence type="ECO:0008006" key="15">
    <source>
        <dbReference type="Google" id="ProtNLM"/>
    </source>
</evidence>
<dbReference type="InterPro" id="IPR044925">
    <property type="entry name" value="His-Me_finger_sf"/>
</dbReference>
<dbReference type="InterPro" id="IPR044929">
    <property type="entry name" value="DNA/RNA_non-sp_Endonuclease_sf"/>
</dbReference>
<evidence type="ECO:0000256" key="8">
    <source>
        <dbReference type="PIRSR" id="PIRSR640255-1"/>
    </source>
</evidence>
<evidence type="ECO:0000256" key="5">
    <source>
        <dbReference type="ARBA" id="ARBA00022759"/>
    </source>
</evidence>
<dbReference type="InterPro" id="IPR020821">
    <property type="entry name" value="ENPP1-3/EXOG-like_nuc-like"/>
</dbReference>
<evidence type="ECO:0000313" key="13">
    <source>
        <dbReference type="EMBL" id="QIU93894.1"/>
    </source>
</evidence>
<keyword evidence="7" id="KW-0460">Magnesium</keyword>
<evidence type="ECO:0000256" key="2">
    <source>
        <dbReference type="ARBA" id="ARBA00010052"/>
    </source>
</evidence>
<protein>
    <recommendedName>
        <fullName evidence="15">DNA/RNA non-specific endonuclease</fullName>
    </recommendedName>
</protein>
<dbReference type="GO" id="GO:0046872">
    <property type="term" value="F:metal ion binding"/>
    <property type="evidence" value="ECO:0007669"/>
    <property type="project" value="UniProtKB-KW"/>
</dbReference>
<comment type="similarity">
    <text evidence="2">Belongs to the DNA/RNA non-specific endonuclease family.</text>
</comment>
<evidence type="ECO:0000256" key="10">
    <source>
        <dbReference type="SAM" id="SignalP"/>
    </source>
</evidence>
<evidence type="ECO:0000259" key="12">
    <source>
        <dbReference type="SMART" id="SM00892"/>
    </source>
</evidence>
<dbReference type="InterPro" id="IPR018524">
    <property type="entry name" value="DNA/RNA_endonuclease_AS"/>
</dbReference>
<dbReference type="SMART" id="SM00892">
    <property type="entry name" value="Endonuclease_NS"/>
    <property type="match status" value="1"/>
</dbReference>
<dbReference type="Proteomes" id="UP000501780">
    <property type="component" value="Chromosome"/>
</dbReference>
<feature type="domain" description="DNA/RNA non-specific endonuclease/pyrophosphatase/phosphodiesterase" evidence="12">
    <location>
        <begin position="328"/>
        <end position="524"/>
    </location>
</feature>
<dbReference type="CDD" id="cd13120">
    <property type="entry name" value="BF2867_like_N"/>
    <property type="match status" value="1"/>
</dbReference>
<dbReference type="RefSeq" id="WP_167961461.1">
    <property type="nucleotide sequence ID" value="NZ_CP050831.1"/>
</dbReference>
<keyword evidence="4 9" id="KW-0479">Metal-binding</keyword>
<keyword evidence="3" id="KW-0540">Nuclease</keyword>
<dbReference type="EMBL" id="CP050831">
    <property type="protein sequence ID" value="QIU93894.1"/>
    <property type="molecule type" value="Genomic_DNA"/>
</dbReference>
<feature type="domain" description="ENPP1-3/EXOG-like endonuclease/phosphodiesterase" evidence="11">
    <location>
        <begin position="329"/>
        <end position="524"/>
    </location>
</feature>
<dbReference type="Gene3D" id="2.60.40.2620">
    <property type="entry name" value="Fimbrillin-like"/>
    <property type="match status" value="1"/>
</dbReference>
<dbReference type="SUPFAM" id="SSF54060">
    <property type="entry name" value="His-Me finger endonucleases"/>
    <property type="match status" value="1"/>
</dbReference>
<dbReference type="PROSITE" id="PS51257">
    <property type="entry name" value="PROKAR_LIPOPROTEIN"/>
    <property type="match status" value="1"/>
</dbReference>
<dbReference type="InterPro" id="IPR042278">
    <property type="entry name" value="Mfa-like_1_N"/>
</dbReference>
<keyword evidence="6" id="KW-0378">Hydrolase</keyword>
<dbReference type="GO" id="GO:0016787">
    <property type="term" value="F:hydrolase activity"/>
    <property type="evidence" value="ECO:0007669"/>
    <property type="project" value="UniProtKB-KW"/>
</dbReference>
<proteinExistence type="inferred from homology"/>
<dbReference type="InterPro" id="IPR001604">
    <property type="entry name" value="Endo_G_ENPP1-like_dom"/>
</dbReference>
<evidence type="ECO:0000256" key="7">
    <source>
        <dbReference type="ARBA" id="ARBA00022842"/>
    </source>
</evidence>
<accession>A0A6H0KKB7</accession>
<feature type="chain" id="PRO_5026175763" description="DNA/RNA non-specific endonuclease" evidence="10">
    <location>
        <begin position="24"/>
        <end position="535"/>
    </location>
</feature>
<comment type="cofactor">
    <cofactor evidence="1">
        <name>Mg(2+)</name>
        <dbReference type="ChEBI" id="CHEBI:18420"/>
    </cofactor>
</comment>
<name>A0A6H0KKB7_9BACE</name>
<feature type="active site" description="Proton acceptor" evidence="8">
    <location>
        <position position="392"/>
    </location>
</feature>
<dbReference type="Pfam" id="PF13149">
    <property type="entry name" value="Mfa_like_1"/>
    <property type="match status" value="1"/>
</dbReference>
<keyword evidence="10" id="KW-0732">Signal</keyword>
<reference evidence="13 14" key="1">
    <citation type="submission" date="2020-03" db="EMBL/GenBank/DDBJ databases">
        <title>Genomic analysis of Bacteroides faecium CBA7301.</title>
        <authorList>
            <person name="Kim J."/>
            <person name="Roh S.W."/>
        </authorList>
    </citation>
    <scope>NUCLEOTIDE SEQUENCE [LARGE SCALE GENOMIC DNA]</scope>
    <source>
        <strain evidence="13 14">CBA7301</strain>
    </source>
</reference>
<dbReference type="InterPro" id="IPR040255">
    <property type="entry name" value="Non-specific_endonuclease"/>
</dbReference>
<dbReference type="CDD" id="cd13121">
    <property type="entry name" value="BF2867_like_C"/>
    <property type="match status" value="1"/>
</dbReference>
<keyword evidence="5" id="KW-0255">Endonuclease</keyword>
<dbReference type="InterPro" id="IPR025049">
    <property type="entry name" value="Mfa-like_1"/>
</dbReference>
<sequence>MGKRHVLYAIVLLLALGSCNREAQQETGSGKQQFVRFTSVVEGTYTRAAGASWTPSDAIGVYMKKNGSELSAGSIVGEGDNVEYFTENGDGNFLPVSTYLSFPDDGTKVDFIGYYPYQETINNFIYPVDVTEQKNQEDIDLLYADNLVGREQASVVGNLQFRHILSRIVLTLQVTDGTSLDGLVVSILNVKTSAKFNLVDGTLTTEEQSAGNVNMRVRKTNTGAIAEAILIPQSLDTGMKISLTLGEKKSTVTLDNVKSIIGGNSYTTTCNVKGGGTVTDPEATKYAKWRETPVITKEQLANNRLIYATFYMPDENKMYEPDSNNSIILRNYSMLYDKDLKFAYWVAYPLFPKCTGNSGRTDAWNYAPSTIIPYADQANLSSGFGSGYDRGHQIPSGDRTCNKPTNETTFYYANMTPQTGTKMNQSIWRLLEDKVRGWRSGTDTVFVVTGAMPPQNNIKYLKGMAIPEYYFKALARKINNKFHTIAFKLNNEDFSYTDYMKNAISVSELEKLTGFTFFPSIDVETKQALELNLWQ</sequence>
<dbReference type="Gene3D" id="3.40.570.10">
    <property type="entry name" value="Extracellular Endonuclease, subunit A"/>
    <property type="match status" value="1"/>
</dbReference>
<dbReference type="Pfam" id="PF01223">
    <property type="entry name" value="Endonuclease_NS"/>
    <property type="match status" value="1"/>
</dbReference>
<feature type="signal peptide" evidence="10">
    <location>
        <begin position="1"/>
        <end position="23"/>
    </location>
</feature>
<dbReference type="GO" id="GO:0004519">
    <property type="term" value="F:endonuclease activity"/>
    <property type="evidence" value="ECO:0007669"/>
    <property type="project" value="UniProtKB-KW"/>
</dbReference>
<dbReference type="GO" id="GO:0003676">
    <property type="term" value="F:nucleic acid binding"/>
    <property type="evidence" value="ECO:0007669"/>
    <property type="project" value="InterPro"/>
</dbReference>
<evidence type="ECO:0000256" key="4">
    <source>
        <dbReference type="ARBA" id="ARBA00022723"/>
    </source>
</evidence>
<evidence type="ECO:0000256" key="9">
    <source>
        <dbReference type="PIRSR" id="PIRSR640255-2"/>
    </source>
</evidence>
<dbReference type="AlphaFoldDB" id="A0A6H0KKB7"/>